<evidence type="ECO:0000259" key="1">
    <source>
        <dbReference type="Pfam" id="PF13456"/>
    </source>
</evidence>
<dbReference type="InterPro" id="IPR052929">
    <property type="entry name" value="RNase_H-like_EbsB-rel"/>
</dbReference>
<evidence type="ECO:0000313" key="2">
    <source>
        <dbReference type="EMBL" id="KAH7570019.1"/>
    </source>
</evidence>
<reference evidence="2 3" key="1">
    <citation type="submission" date="2021-02" db="EMBL/GenBank/DDBJ databases">
        <title>Plant Genome Project.</title>
        <authorList>
            <person name="Zhang R.-G."/>
        </authorList>
    </citation>
    <scope>NUCLEOTIDE SEQUENCE [LARGE SCALE GENOMIC DNA]</scope>
    <source>
        <tissue evidence="2">Leaves</tissue>
    </source>
</reference>
<dbReference type="CDD" id="cd06222">
    <property type="entry name" value="RNase_H_like"/>
    <property type="match status" value="1"/>
</dbReference>
<protein>
    <recommendedName>
        <fullName evidence="1">RNase H type-1 domain-containing protein</fullName>
    </recommendedName>
</protein>
<name>A0ABQ8I070_9ROSI</name>
<dbReference type="PANTHER" id="PTHR47074:SF21">
    <property type="entry name" value="RNASE H TYPE-1 DOMAIN-CONTAINING PROTEIN"/>
    <property type="match status" value="1"/>
</dbReference>
<evidence type="ECO:0000313" key="3">
    <source>
        <dbReference type="Proteomes" id="UP000827721"/>
    </source>
</evidence>
<accession>A0ABQ8I070</accession>
<dbReference type="SUPFAM" id="SSF53098">
    <property type="entry name" value="Ribonuclease H-like"/>
    <property type="match status" value="1"/>
</dbReference>
<organism evidence="2 3">
    <name type="scientific">Xanthoceras sorbifolium</name>
    <dbReference type="NCBI Taxonomy" id="99658"/>
    <lineage>
        <taxon>Eukaryota</taxon>
        <taxon>Viridiplantae</taxon>
        <taxon>Streptophyta</taxon>
        <taxon>Embryophyta</taxon>
        <taxon>Tracheophyta</taxon>
        <taxon>Spermatophyta</taxon>
        <taxon>Magnoliopsida</taxon>
        <taxon>eudicotyledons</taxon>
        <taxon>Gunneridae</taxon>
        <taxon>Pentapetalae</taxon>
        <taxon>rosids</taxon>
        <taxon>malvids</taxon>
        <taxon>Sapindales</taxon>
        <taxon>Sapindaceae</taxon>
        <taxon>Xanthoceroideae</taxon>
        <taxon>Xanthoceras</taxon>
    </lineage>
</organism>
<dbReference type="InterPro" id="IPR044730">
    <property type="entry name" value="RNase_H-like_dom_plant"/>
</dbReference>
<dbReference type="Gene3D" id="3.30.420.10">
    <property type="entry name" value="Ribonuclease H-like superfamily/Ribonuclease H"/>
    <property type="match status" value="1"/>
</dbReference>
<dbReference type="PANTHER" id="PTHR47074">
    <property type="entry name" value="BNAC02G40300D PROTEIN"/>
    <property type="match status" value="1"/>
</dbReference>
<feature type="domain" description="RNase H type-1" evidence="1">
    <location>
        <begin position="147"/>
        <end position="219"/>
    </location>
</feature>
<dbReference type="Pfam" id="PF13456">
    <property type="entry name" value="RVT_3"/>
    <property type="match status" value="1"/>
</dbReference>
<dbReference type="InterPro" id="IPR012337">
    <property type="entry name" value="RNaseH-like_sf"/>
</dbReference>
<dbReference type="InterPro" id="IPR036397">
    <property type="entry name" value="RNaseH_sf"/>
</dbReference>
<dbReference type="InterPro" id="IPR002156">
    <property type="entry name" value="RNaseH_domain"/>
</dbReference>
<dbReference type="Proteomes" id="UP000827721">
    <property type="component" value="Unassembled WGS sequence"/>
</dbReference>
<comment type="caution">
    <text evidence="2">The sequence shown here is derived from an EMBL/GenBank/DDBJ whole genome shotgun (WGS) entry which is preliminary data.</text>
</comment>
<gene>
    <name evidence="2" type="ORF">JRO89_XS05G0033100</name>
</gene>
<dbReference type="EMBL" id="JAFEMO010000005">
    <property type="protein sequence ID" value="KAH7570019.1"/>
    <property type="molecule type" value="Genomic_DNA"/>
</dbReference>
<proteinExistence type="predicted"/>
<keyword evidence="3" id="KW-1185">Reference proteome</keyword>
<sequence length="259" mass="27861">MYCLRFLSNGQEFSVPNPTSSMLNYQFRKRIGGDPGCPAGCGKAETSLHAVWGCKLLRQFRANCGWRSLKPFVLSFGGCGSKETGRSMFSLLFRSAKSSLSIGEVMDWSSAFLLEFQDAAVIPSTAAVQDRAARCWSPPAAGLWKINTDAALDLDRGLVGIGVVVRDHQGLVCGSSAQCIRAHFSPLVAEGTALLRGLLFAVDLGVPLASVESDSAVLVCKKVAHALVKLALSLESNLFMMNYVPLSAEYVAWADSPEY</sequence>